<dbReference type="SUPFAM" id="SSF48619">
    <property type="entry name" value="Phospholipase A2, PLA2"/>
    <property type="match status" value="1"/>
</dbReference>
<evidence type="ECO:0000313" key="2">
    <source>
        <dbReference type="Proteomes" id="UP000288096"/>
    </source>
</evidence>
<dbReference type="RefSeq" id="WP_124327829.1">
    <property type="nucleotide sequence ID" value="NZ_BEXT01000001.1"/>
</dbReference>
<dbReference type="EMBL" id="BEXT01000001">
    <property type="protein sequence ID" value="GBC60413.1"/>
    <property type="molecule type" value="Genomic_DNA"/>
</dbReference>
<reference evidence="2" key="1">
    <citation type="submission" date="2017-11" db="EMBL/GenBank/DDBJ databases">
        <authorList>
            <person name="Watanabe M."/>
            <person name="Kojima H."/>
        </authorList>
    </citation>
    <scope>NUCLEOTIDE SEQUENCE [LARGE SCALE GENOMIC DNA]</scope>
    <source>
        <strain evidence="2">Tokyo 01</strain>
    </source>
</reference>
<accession>A0A401FTY2</accession>
<dbReference type="Proteomes" id="UP000288096">
    <property type="component" value="Unassembled WGS sequence"/>
</dbReference>
<sequence>MKLPEIGDLITTEQALDLCRHFKLDYLIERIQANPDQYEPWVFDGCSGVRDEMLGLFTGCDWKDITYKCCLPHDLCYGYGEPENEIEKERVDLKFYSDLVTKAGMKKWQASAFLAAVRVGGKEEFGFSFSWGFAHKA</sequence>
<gene>
    <name evidence="1" type="ORF">DENIS_1365</name>
</gene>
<proteinExistence type="predicted"/>
<dbReference type="Gene3D" id="1.20.90.10">
    <property type="entry name" value="Phospholipase A2 domain"/>
    <property type="match status" value="1"/>
</dbReference>
<dbReference type="InterPro" id="IPR036444">
    <property type="entry name" value="PLipase_A2_dom_sf"/>
</dbReference>
<protein>
    <submittedName>
        <fullName evidence="1">Uncharacterized protein</fullName>
    </submittedName>
</protein>
<dbReference type="GO" id="GO:0004623">
    <property type="term" value="F:phospholipase A2 activity"/>
    <property type="evidence" value="ECO:0007669"/>
    <property type="project" value="InterPro"/>
</dbReference>
<dbReference type="AlphaFoldDB" id="A0A401FTY2"/>
<name>A0A401FTY2_9BACT</name>
<dbReference type="OrthoDB" id="5510851at2"/>
<comment type="caution">
    <text evidence="1">The sequence shown here is derived from an EMBL/GenBank/DDBJ whole genome shotgun (WGS) entry which is preliminary data.</text>
</comment>
<dbReference type="GO" id="GO:0006644">
    <property type="term" value="P:phospholipid metabolic process"/>
    <property type="evidence" value="ECO:0007669"/>
    <property type="project" value="InterPro"/>
</dbReference>
<organism evidence="1 2">
    <name type="scientific">Desulfonema ishimotonii</name>
    <dbReference type="NCBI Taxonomy" id="45657"/>
    <lineage>
        <taxon>Bacteria</taxon>
        <taxon>Pseudomonadati</taxon>
        <taxon>Thermodesulfobacteriota</taxon>
        <taxon>Desulfobacteria</taxon>
        <taxon>Desulfobacterales</taxon>
        <taxon>Desulfococcaceae</taxon>
        <taxon>Desulfonema</taxon>
    </lineage>
</organism>
<dbReference type="GO" id="GO:0050482">
    <property type="term" value="P:arachidonate secretion"/>
    <property type="evidence" value="ECO:0007669"/>
    <property type="project" value="InterPro"/>
</dbReference>
<keyword evidence="2" id="KW-1185">Reference proteome</keyword>
<reference evidence="2" key="2">
    <citation type="submission" date="2019-01" db="EMBL/GenBank/DDBJ databases">
        <title>Genome sequence of Desulfonema ishimotonii strain Tokyo 01.</title>
        <authorList>
            <person name="Fukui M."/>
        </authorList>
    </citation>
    <scope>NUCLEOTIDE SEQUENCE [LARGE SCALE GENOMIC DNA]</scope>
    <source>
        <strain evidence="2">Tokyo 01</strain>
    </source>
</reference>
<evidence type="ECO:0000313" key="1">
    <source>
        <dbReference type="EMBL" id="GBC60413.1"/>
    </source>
</evidence>